<evidence type="ECO:0000259" key="5">
    <source>
        <dbReference type="SMART" id="SM00460"/>
    </source>
</evidence>
<proteinExistence type="inferred from homology"/>
<dbReference type="PANTHER" id="PTHR12143:SF19">
    <property type="entry name" value="PEPTIDE-N(4)-(N-ACETYL-BETA-GLUCOSAMINYL)ASPARAGINE AMIDASE"/>
    <property type="match status" value="1"/>
</dbReference>
<dbReference type="GO" id="GO:0005634">
    <property type="term" value="C:nucleus"/>
    <property type="evidence" value="ECO:0007669"/>
    <property type="project" value="TreeGrafter"/>
</dbReference>
<feature type="region of interest" description="Disordered" evidence="4">
    <location>
        <begin position="418"/>
        <end position="465"/>
    </location>
</feature>
<dbReference type="EMBL" id="CP099418">
    <property type="protein sequence ID" value="USW48771.1"/>
    <property type="molecule type" value="Genomic_DNA"/>
</dbReference>
<dbReference type="AlphaFoldDB" id="A0A9Q9AMP6"/>
<evidence type="ECO:0000256" key="3">
    <source>
        <dbReference type="ARBA" id="ARBA00022833"/>
    </source>
</evidence>
<dbReference type="GO" id="GO:0000224">
    <property type="term" value="F:peptide-N4-(N-acetyl-beta-glucosaminyl)asparagine amidase activity"/>
    <property type="evidence" value="ECO:0007669"/>
    <property type="project" value="TreeGrafter"/>
</dbReference>
<reference evidence="6" key="1">
    <citation type="submission" date="2022-06" db="EMBL/GenBank/DDBJ databases">
        <title>Complete genome sequences of two strains of the flax pathogen Septoria linicola.</title>
        <authorList>
            <person name="Lapalu N."/>
            <person name="Simon A."/>
            <person name="Demenou B."/>
            <person name="Paumier D."/>
            <person name="Guillot M.-P."/>
            <person name="Gout L."/>
            <person name="Valade R."/>
        </authorList>
    </citation>
    <scope>NUCLEOTIDE SEQUENCE</scope>
    <source>
        <strain evidence="6">SE15195</strain>
    </source>
</reference>
<dbReference type="Gene3D" id="3.10.620.30">
    <property type="match status" value="1"/>
</dbReference>
<evidence type="ECO:0000313" key="6">
    <source>
        <dbReference type="EMBL" id="USW48771.1"/>
    </source>
</evidence>
<dbReference type="GO" id="GO:0006516">
    <property type="term" value="P:glycoprotein catabolic process"/>
    <property type="evidence" value="ECO:0007669"/>
    <property type="project" value="TreeGrafter"/>
</dbReference>
<dbReference type="OrthoDB" id="409136at2759"/>
<dbReference type="Proteomes" id="UP001056384">
    <property type="component" value="Chromosome 1"/>
</dbReference>
<feature type="region of interest" description="Disordered" evidence="4">
    <location>
        <begin position="1"/>
        <end position="117"/>
    </location>
</feature>
<comment type="similarity">
    <text evidence="1">Belongs to the transglutaminase-like superfamily. PNGase family.</text>
</comment>
<dbReference type="GO" id="GO:0005829">
    <property type="term" value="C:cytosol"/>
    <property type="evidence" value="ECO:0007669"/>
    <property type="project" value="TreeGrafter"/>
</dbReference>
<protein>
    <submittedName>
        <fullName evidence="6">Transglutaminase, papain-like cysteine peptidase superfamily</fullName>
    </submittedName>
</protein>
<feature type="domain" description="Transglutaminase-like" evidence="5">
    <location>
        <begin position="259"/>
        <end position="314"/>
    </location>
</feature>
<keyword evidence="3" id="KW-0862">Zinc</keyword>
<evidence type="ECO:0000256" key="1">
    <source>
        <dbReference type="ARBA" id="ARBA00009390"/>
    </source>
</evidence>
<dbReference type="PANTHER" id="PTHR12143">
    <property type="entry name" value="PEPTIDE N-GLYCANASE PNGASE -RELATED"/>
    <property type="match status" value="1"/>
</dbReference>
<dbReference type="SMART" id="SM00460">
    <property type="entry name" value="TGc"/>
    <property type="match status" value="1"/>
</dbReference>
<keyword evidence="2" id="KW-0479">Metal-binding</keyword>
<accession>A0A9Q9AMP6</accession>
<dbReference type="InterPro" id="IPR050883">
    <property type="entry name" value="PNGase"/>
</dbReference>
<keyword evidence="7" id="KW-1185">Reference proteome</keyword>
<dbReference type="InterPro" id="IPR002931">
    <property type="entry name" value="Transglutaminase-like"/>
</dbReference>
<dbReference type="InterPro" id="IPR038765">
    <property type="entry name" value="Papain-like_cys_pep_sf"/>
</dbReference>
<feature type="compositionally biased region" description="Low complexity" evidence="4">
    <location>
        <begin position="453"/>
        <end position="465"/>
    </location>
</feature>
<feature type="compositionally biased region" description="Basic and acidic residues" evidence="4">
    <location>
        <begin position="424"/>
        <end position="438"/>
    </location>
</feature>
<dbReference type="Gene3D" id="2.20.25.10">
    <property type="match status" value="1"/>
</dbReference>
<organism evidence="6 7">
    <name type="scientific">Septoria linicola</name>
    <dbReference type="NCBI Taxonomy" id="215465"/>
    <lineage>
        <taxon>Eukaryota</taxon>
        <taxon>Fungi</taxon>
        <taxon>Dikarya</taxon>
        <taxon>Ascomycota</taxon>
        <taxon>Pezizomycotina</taxon>
        <taxon>Dothideomycetes</taxon>
        <taxon>Dothideomycetidae</taxon>
        <taxon>Mycosphaerellales</taxon>
        <taxon>Mycosphaerellaceae</taxon>
        <taxon>Septoria</taxon>
    </lineage>
</organism>
<evidence type="ECO:0000256" key="2">
    <source>
        <dbReference type="ARBA" id="ARBA00022723"/>
    </source>
</evidence>
<evidence type="ECO:0000256" key="4">
    <source>
        <dbReference type="SAM" id="MobiDB-lite"/>
    </source>
</evidence>
<evidence type="ECO:0000313" key="7">
    <source>
        <dbReference type="Proteomes" id="UP001056384"/>
    </source>
</evidence>
<dbReference type="GO" id="GO:0046872">
    <property type="term" value="F:metal ion binding"/>
    <property type="evidence" value="ECO:0007669"/>
    <property type="project" value="UniProtKB-KW"/>
</dbReference>
<name>A0A9Q9AMP6_9PEZI</name>
<dbReference type="SUPFAM" id="SSF54001">
    <property type="entry name" value="Cysteine proteinases"/>
    <property type="match status" value="1"/>
</dbReference>
<sequence length="465" mass="53330">MADRNHNSGGIRRKPVPQSNQALPENWAADLTTQFRRTLSHKRMNELSTRPGSMRRSSSRRTELVTIPSQNVSSPPPLPSRQAPGVPHDGIERQQSPPPEYTSLRNIPSVPTPPTDTKSIRFRHMLVSLSNTPCKWENPGLLDDALAKLPLQRIYDEAQEESDLYMAEAASLGPNTKPAWGYQDCVIRAMMKWFKREFFEWVNNPKCSTCMYPTIGRGMTPPLPEEQACSGSRVELYQCSNPQCQSFERFPRYNDAFVLVDTKRGRIGEWATCFGMLCRALGSRVRWVWNAEDHLWTEVYSTHRRKWVHVDCCEEAWDAPLLYTQGWGKKLSYCIAFSADGCQDVTRRYVRNPAEHAAPRNKCSEGVLLHILGEIRAMRRRDMDKQERFRLNAEDMKEDADFRKMIIETLAYNVGRILPGGDGVKSDRPPRTDPDAMKALESAQEEAQRQRAARSQHNNHQQQQQ</sequence>
<gene>
    <name evidence="6" type="ORF">Slin15195_G020900</name>
</gene>
<dbReference type="Pfam" id="PF01841">
    <property type="entry name" value="Transglut_core"/>
    <property type="match status" value="1"/>
</dbReference>